<keyword evidence="3" id="KW-1185">Reference proteome</keyword>
<reference evidence="2 3" key="1">
    <citation type="submission" date="2020-03" db="EMBL/GenBank/DDBJ databases">
        <title>Roseomonas selenitidurans sp. nov. isolated from soil.</title>
        <authorList>
            <person name="Liu H."/>
        </authorList>
    </citation>
    <scope>NUCLEOTIDE SEQUENCE [LARGE SCALE GENOMIC DNA]</scope>
    <source>
        <strain evidence="2 3">JCM 15073</strain>
    </source>
</reference>
<evidence type="ECO:0000313" key="3">
    <source>
        <dbReference type="Proteomes" id="UP000765160"/>
    </source>
</evidence>
<sequence length="51" mass="5490">MAEPQKPRPATAEEARQGQVILRTPTRKLVFFGGLAAVVVLPLLLRFCAAG</sequence>
<evidence type="ECO:0000313" key="2">
    <source>
        <dbReference type="EMBL" id="NKE47385.1"/>
    </source>
</evidence>
<feature type="transmembrane region" description="Helical" evidence="1">
    <location>
        <begin position="29"/>
        <end position="49"/>
    </location>
</feature>
<comment type="caution">
    <text evidence="2">The sequence shown here is derived from an EMBL/GenBank/DDBJ whole genome shotgun (WGS) entry which is preliminary data.</text>
</comment>
<proteinExistence type="predicted"/>
<keyword evidence="1" id="KW-0812">Transmembrane</keyword>
<dbReference type="RefSeq" id="WP_168052638.1">
    <property type="nucleotide sequence ID" value="NZ_JAATJR010000006.1"/>
</dbReference>
<evidence type="ECO:0000256" key="1">
    <source>
        <dbReference type="SAM" id="Phobius"/>
    </source>
</evidence>
<organism evidence="2 3">
    <name type="scientific">Falsiroseomonas frigidaquae</name>
    <dbReference type="NCBI Taxonomy" id="487318"/>
    <lineage>
        <taxon>Bacteria</taxon>
        <taxon>Pseudomonadati</taxon>
        <taxon>Pseudomonadota</taxon>
        <taxon>Alphaproteobacteria</taxon>
        <taxon>Acetobacterales</taxon>
        <taxon>Roseomonadaceae</taxon>
        <taxon>Falsiroseomonas</taxon>
    </lineage>
</organism>
<name>A0ABX1F4W8_9PROT</name>
<keyword evidence="1" id="KW-1133">Transmembrane helix</keyword>
<gene>
    <name evidence="2" type="ORF">HB662_21590</name>
</gene>
<dbReference type="Proteomes" id="UP000765160">
    <property type="component" value="Unassembled WGS sequence"/>
</dbReference>
<accession>A0ABX1F4W8</accession>
<dbReference type="EMBL" id="JAAVTX010000006">
    <property type="protein sequence ID" value="NKE47385.1"/>
    <property type="molecule type" value="Genomic_DNA"/>
</dbReference>
<keyword evidence="1" id="KW-0472">Membrane</keyword>
<protein>
    <submittedName>
        <fullName evidence="2">Peptide ABC transporter permease</fullName>
    </submittedName>
</protein>